<evidence type="ECO:0000256" key="10">
    <source>
        <dbReference type="SAM" id="Phobius"/>
    </source>
</evidence>
<evidence type="ECO:0000256" key="2">
    <source>
        <dbReference type="ARBA" id="ARBA00022448"/>
    </source>
</evidence>
<evidence type="ECO:0000256" key="3">
    <source>
        <dbReference type="ARBA" id="ARBA00022692"/>
    </source>
</evidence>
<dbReference type="InterPro" id="IPR018247">
    <property type="entry name" value="EF_Hand_1_Ca_BS"/>
</dbReference>
<sequence>MVLVSVQQGATLTMPDTVRAEDAHPNLNRCAVSYGSCDFEQNKVQTFDEFLDNLSDADDGNEDDLSFSSSDEEVPPPPPPFKTPSSRQDGRTEVTSCSRIRLQTFLKSPPLSQSARRRVTFKQEQTSLLSPPSKSPDFRKAWRQKSTRRVSARMGKPLSPLPSKRKTAKEHWAILREHVLSGRFFLDKDFMDRTYHDSNQAIKGQSLRAEIEGGLEWTCGQCLCAIALYLGTAILCFNFLIPETRHEWTIIDSMYFAVATFTTIGFGDLTPPDTHLARLLTCGFALSGVACLGLAVGVLGQHLVDLQSKAMHYCERDVMTLFASIQNDEGELQPCEIHQHELQRESSFKLATSCGKQMWHRLGGQWFLQQYQAMESFLHPPTPYSSFTCAPCTTNACKRRKESYEKRLSQREHSRFFQRINLKFGVFLVLLLVLSYWIGHDAGWGFSQTLYFAITTSCTIGYGDKVPTSQVGRLGVVAFIPFAVGAMGYFLRQLAELIVQAKQQRHMGMLFGTIMDATNCRRQQRELTVVDLEAMDADGDGNVDWSEFLEFMLVAMKKVDEDLLWELRYQFDSLDVDDTGVLSKQNLICMARQKLRQSSHKMHLRQYKQQLLKKTNSSLSVLHERRDFSSVVIDLMTKNKNAMDQSASSWT</sequence>
<dbReference type="GO" id="GO:0015271">
    <property type="term" value="F:outward rectifier potassium channel activity"/>
    <property type="evidence" value="ECO:0007669"/>
    <property type="project" value="TreeGrafter"/>
</dbReference>
<protein>
    <submittedName>
        <fullName evidence="12">Two pore potassium channel</fullName>
    </submittedName>
</protein>
<evidence type="ECO:0000256" key="5">
    <source>
        <dbReference type="ARBA" id="ARBA00022989"/>
    </source>
</evidence>
<evidence type="ECO:0000313" key="13">
    <source>
        <dbReference type="Proteomes" id="UP001153069"/>
    </source>
</evidence>
<dbReference type="PROSITE" id="PS50222">
    <property type="entry name" value="EF_HAND_2"/>
    <property type="match status" value="1"/>
</dbReference>
<gene>
    <name evidence="12" type="ORF">SEMRO_465_G148570.1</name>
</gene>
<dbReference type="AlphaFoldDB" id="A0A9N8HG51"/>
<dbReference type="GO" id="GO:0005886">
    <property type="term" value="C:plasma membrane"/>
    <property type="evidence" value="ECO:0007669"/>
    <property type="project" value="TreeGrafter"/>
</dbReference>
<proteinExistence type="predicted"/>
<feature type="transmembrane region" description="Helical" evidence="10">
    <location>
        <begin position="225"/>
        <end position="241"/>
    </location>
</feature>
<accession>A0A9N8HG51</accession>
<dbReference type="Gene3D" id="1.10.238.10">
    <property type="entry name" value="EF-hand"/>
    <property type="match status" value="1"/>
</dbReference>
<evidence type="ECO:0000313" key="12">
    <source>
        <dbReference type="EMBL" id="CAB9511045.1"/>
    </source>
</evidence>
<evidence type="ECO:0000256" key="1">
    <source>
        <dbReference type="ARBA" id="ARBA00004141"/>
    </source>
</evidence>
<feature type="region of interest" description="Disordered" evidence="9">
    <location>
        <begin position="53"/>
        <end position="94"/>
    </location>
</feature>
<evidence type="ECO:0000256" key="8">
    <source>
        <dbReference type="ARBA" id="ARBA00023303"/>
    </source>
</evidence>
<feature type="transmembrane region" description="Helical" evidence="10">
    <location>
        <begin position="474"/>
        <end position="491"/>
    </location>
</feature>
<dbReference type="Gene3D" id="1.10.287.70">
    <property type="match status" value="2"/>
</dbReference>
<feature type="compositionally biased region" description="Acidic residues" evidence="9">
    <location>
        <begin position="53"/>
        <end position="74"/>
    </location>
</feature>
<dbReference type="InterPro" id="IPR003280">
    <property type="entry name" value="2pore_dom_K_chnl"/>
</dbReference>
<keyword evidence="5 10" id="KW-1133">Transmembrane helix</keyword>
<evidence type="ECO:0000256" key="6">
    <source>
        <dbReference type="ARBA" id="ARBA00023065"/>
    </source>
</evidence>
<name>A0A9N8HG51_9STRA</name>
<comment type="subcellular location">
    <subcellularLocation>
        <location evidence="1">Membrane</location>
        <topology evidence="1">Multi-pass membrane protein</topology>
    </subcellularLocation>
</comment>
<dbReference type="OrthoDB" id="432483at2759"/>
<dbReference type="Proteomes" id="UP001153069">
    <property type="component" value="Unassembled WGS sequence"/>
</dbReference>
<evidence type="ECO:0000256" key="9">
    <source>
        <dbReference type="SAM" id="MobiDB-lite"/>
    </source>
</evidence>
<feature type="compositionally biased region" description="Polar residues" evidence="9">
    <location>
        <begin position="122"/>
        <end position="132"/>
    </location>
</feature>
<dbReference type="InterPro" id="IPR002048">
    <property type="entry name" value="EF_hand_dom"/>
</dbReference>
<feature type="transmembrane region" description="Helical" evidence="10">
    <location>
        <begin position="276"/>
        <end position="299"/>
    </location>
</feature>
<feature type="region of interest" description="Disordered" evidence="9">
    <location>
        <begin position="109"/>
        <end position="141"/>
    </location>
</feature>
<keyword evidence="8 12" id="KW-0407">Ion channel</keyword>
<keyword evidence="4" id="KW-0106">Calcium</keyword>
<keyword evidence="7 10" id="KW-0472">Membrane</keyword>
<dbReference type="GO" id="GO:0005737">
    <property type="term" value="C:cytoplasm"/>
    <property type="evidence" value="ECO:0007669"/>
    <property type="project" value="UniProtKB-ARBA"/>
</dbReference>
<dbReference type="PANTHER" id="PTHR11003:SF291">
    <property type="entry name" value="IP11374P"/>
    <property type="match status" value="1"/>
</dbReference>
<comment type="caution">
    <text evidence="12">The sequence shown here is derived from an EMBL/GenBank/DDBJ whole genome shotgun (WGS) entry which is preliminary data.</text>
</comment>
<feature type="domain" description="EF-hand" evidence="11">
    <location>
        <begin position="533"/>
        <end position="558"/>
    </location>
</feature>
<organism evidence="12 13">
    <name type="scientific">Seminavis robusta</name>
    <dbReference type="NCBI Taxonomy" id="568900"/>
    <lineage>
        <taxon>Eukaryota</taxon>
        <taxon>Sar</taxon>
        <taxon>Stramenopiles</taxon>
        <taxon>Ochrophyta</taxon>
        <taxon>Bacillariophyta</taxon>
        <taxon>Bacillariophyceae</taxon>
        <taxon>Bacillariophycidae</taxon>
        <taxon>Naviculales</taxon>
        <taxon>Naviculaceae</taxon>
        <taxon>Seminavis</taxon>
    </lineage>
</organism>
<feature type="transmembrane region" description="Helical" evidence="10">
    <location>
        <begin position="420"/>
        <end position="438"/>
    </location>
</feature>
<dbReference type="GO" id="GO:0030322">
    <property type="term" value="P:stabilization of membrane potential"/>
    <property type="evidence" value="ECO:0007669"/>
    <property type="project" value="TreeGrafter"/>
</dbReference>
<dbReference type="GO" id="GO:0022841">
    <property type="term" value="F:potassium ion leak channel activity"/>
    <property type="evidence" value="ECO:0007669"/>
    <property type="project" value="TreeGrafter"/>
</dbReference>
<dbReference type="GO" id="GO:0005509">
    <property type="term" value="F:calcium ion binding"/>
    <property type="evidence" value="ECO:0007669"/>
    <property type="project" value="InterPro"/>
</dbReference>
<evidence type="ECO:0000259" key="11">
    <source>
        <dbReference type="PROSITE" id="PS50222"/>
    </source>
</evidence>
<dbReference type="EMBL" id="CAICTM010000464">
    <property type="protein sequence ID" value="CAB9511045.1"/>
    <property type="molecule type" value="Genomic_DNA"/>
</dbReference>
<evidence type="ECO:0000256" key="7">
    <source>
        <dbReference type="ARBA" id="ARBA00023136"/>
    </source>
</evidence>
<dbReference type="PROSITE" id="PS00018">
    <property type="entry name" value="EF_HAND_1"/>
    <property type="match status" value="1"/>
</dbReference>
<reference evidence="12" key="1">
    <citation type="submission" date="2020-06" db="EMBL/GenBank/DDBJ databases">
        <authorList>
            <consortium name="Plant Systems Biology data submission"/>
        </authorList>
    </citation>
    <scope>NUCLEOTIDE SEQUENCE</scope>
    <source>
        <strain evidence="12">D6</strain>
    </source>
</reference>
<keyword evidence="6" id="KW-0406">Ion transport</keyword>
<dbReference type="SUPFAM" id="SSF81324">
    <property type="entry name" value="Voltage-gated potassium channels"/>
    <property type="match status" value="2"/>
</dbReference>
<feature type="transmembrane region" description="Helical" evidence="10">
    <location>
        <begin position="253"/>
        <end position="270"/>
    </location>
</feature>
<keyword evidence="3 10" id="KW-0812">Transmembrane</keyword>
<dbReference type="Pfam" id="PF07885">
    <property type="entry name" value="Ion_trans_2"/>
    <property type="match status" value="2"/>
</dbReference>
<dbReference type="PANTHER" id="PTHR11003">
    <property type="entry name" value="POTASSIUM CHANNEL, SUBFAMILY K"/>
    <property type="match status" value="1"/>
</dbReference>
<evidence type="ECO:0000256" key="4">
    <source>
        <dbReference type="ARBA" id="ARBA00022837"/>
    </source>
</evidence>
<keyword evidence="2" id="KW-0813">Transport</keyword>
<dbReference type="InterPro" id="IPR011992">
    <property type="entry name" value="EF-hand-dom_pair"/>
</dbReference>
<keyword evidence="13" id="KW-1185">Reference proteome</keyword>
<dbReference type="InterPro" id="IPR013099">
    <property type="entry name" value="K_chnl_dom"/>
</dbReference>
<dbReference type="SUPFAM" id="SSF47473">
    <property type="entry name" value="EF-hand"/>
    <property type="match status" value="1"/>
</dbReference>